<organism evidence="2 4">
    <name type="scientific">Brucella anthropi</name>
    <name type="common">Ochrobactrum anthropi</name>
    <dbReference type="NCBI Taxonomy" id="529"/>
    <lineage>
        <taxon>Bacteria</taxon>
        <taxon>Pseudomonadati</taxon>
        <taxon>Pseudomonadota</taxon>
        <taxon>Alphaproteobacteria</taxon>
        <taxon>Hyphomicrobiales</taxon>
        <taxon>Brucellaceae</taxon>
        <taxon>Brucella/Ochrobactrum group</taxon>
        <taxon>Brucella</taxon>
    </lineage>
</organism>
<evidence type="ECO:0000256" key="1">
    <source>
        <dbReference type="SAM" id="Phobius"/>
    </source>
</evidence>
<evidence type="ECO:0000313" key="3">
    <source>
        <dbReference type="EMBL" id="MBE0562748.1"/>
    </source>
</evidence>
<reference evidence="2 4" key="1">
    <citation type="submission" date="2019-09" db="EMBL/GenBank/DDBJ databases">
        <title>Taxonomic organization of the family Brucellaceae based on a phylogenomic approach.</title>
        <authorList>
            <person name="Leclercq S."/>
            <person name="Cloeckaert A."/>
            <person name="Zygmunt M.S."/>
        </authorList>
    </citation>
    <scope>NUCLEOTIDE SEQUENCE [LARGE SCALE GENOMIC DNA]</scope>
    <source>
        <strain evidence="2 4">CCUG 34461</strain>
    </source>
</reference>
<name>A0A011TA56_BRUAN</name>
<accession>A0A011TA56</accession>
<keyword evidence="1" id="KW-1133">Transmembrane helix</keyword>
<comment type="caution">
    <text evidence="2">The sequence shown here is derived from an EMBL/GenBank/DDBJ whole genome shotgun (WGS) entry which is preliminary data.</text>
</comment>
<reference evidence="3" key="3">
    <citation type="submission" date="2020-10" db="EMBL/GenBank/DDBJ databases">
        <title>Enrichment of novel Verrucomicrobia, Bacteroidetes and Krumholzibacteria in an oxygen-limited, methane- and iron-fed bioreactor inoculated with Bothnian Sea sediments.</title>
        <authorList>
            <person name="Martins P.D."/>
            <person name="de Jong A."/>
            <person name="Lenstra W.K."/>
            <person name="van Helmond N.A.G.M."/>
            <person name="Slomp C.P."/>
            <person name="Jetten M.S.M."/>
            <person name="Welte C.U."/>
            <person name="Rasigraf O."/>
        </authorList>
    </citation>
    <scope>NUCLEOTIDE SEQUENCE</scope>
    <source>
        <strain evidence="3">MAG47</strain>
    </source>
</reference>
<keyword evidence="1" id="KW-0812">Transmembrane</keyword>
<dbReference type="GeneID" id="61318125"/>
<dbReference type="EMBL" id="WBWX01000001">
    <property type="protein sequence ID" value="KAB2802675.1"/>
    <property type="molecule type" value="Genomic_DNA"/>
</dbReference>
<proteinExistence type="predicted"/>
<evidence type="ECO:0000313" key="2">
    <source>
        <dbReference type="EMBL" id="KAB2802675.1"/>
    </source>
</evidence>
<sequence length="130" mass="13037">MILRSAKGSSVLMAVIGAALVAGGFYYQASGSSVSSADQQRCEQIIQNIYGDNADAKSSLLPKCNEPGMVAMMDARAGGSGASEAAAAIASANQTDITSNALGYGVMGVGVALVISGLFGMARAKRNGQV</sequence>
<dbReference type="Proteomes" id="UP000441102">
    <property type="component" value="Unassembled WGS sequence"/>
</dbReference>
<protein>
    <submittedName>
        <fullName evidence="2">Uncharacterized protein</fullName>
    </submittedName>
</protein>
<feature type="transmembrane region" description="Helical" evidence="1">
    <location>
        <begin position="12"/>
        <end position="29"/>
    </location>
</feature>
<reference evidence="3" key="2">
    <citation type="submission" date="2020-09" db="EMBL/GenBank/DDBJ databases">
        <authorList>
            <person name="Dalcin Martins P."/>
        </authorList>
    </citation>
    <scope>NUCLEOTIDE SEQUENCE</scope>
    <source>
        <strain evidence="3">MAG47</strain>
    </source>
</reference>
<evidence type="ECO:0000313" key="4">
    <source>
        <dbReference type="Proteomes" id="UP000441102"/>
    </source>
</evidence>
<dbReference type="AlphaFoldDB" id="A0A011TA56"/>
<dbReference type="RefSeq" id="WP_050897434.1">
    <property type="nucleotide sequence ID" value="NZ_CP044970.1"/>
</dbReference>
<gene>
    <name evidence="2" type="ORF">F9L06_00445</name>
    <name evidence="3" type="ORF">IH622_18310</name>
</gene>
<dbReference type="Proteomes" id="UP000642265">
    <property type="component" value="Unassembled WGS sequence"/>
</dbReference>
<dbReference type="EMBL" id="JACZKO010000047">
    <property type="protein sequence ID" value="MBE0562748.1"/>
    <property type="molecule type" value="Genomic_DNA"/>
</dbReference>
<keyword evidence="1" id="KW-0472">Membrane</keyword>
<feature type="transmembrane region" description="Helical" evidence="1">
    <location>
        <begin position="101"/>
        <end position="122"/>
    </location>
</feature>